<dbReference type="HOGENOM" id="CLU_3124377_0_0_6"/>
<sequence>MADVKQHDDPLLAHRLNIIGEPFEAIYTFNPQDQAASSNNLIDLLNSIRF</sequence>
<dbReference type="Proteomes" id="UP000002412">
    <property type="component" value="Chromosome"/>
</dbReference>
<organism evidence="1 2">
    <name type="scientific">Yersinia pseudotuberculosis serotype O:1b (strain IP 31758)</name>
    <dbReference type="NCBI Taxonomy" id="349747"/>
    <lineage>
        <taxon>Bacteria</taxon>
        <taxon>Pseudomonadati</taxon>
        <taxon>Pseudomonadota</taxon>
        <taxon>Gammaproteobacteria</taxon>
        <taxon>Enterobacterales</taxon>
        <taxon>Yersiniaceae</taxon>
        <taxon>Yersinia</taxon>
    </lineage>
</organism>
<dbReference type="KEGG" id="ypi:YpsIP31758_1490"/>
<gene>
    <name evidence="1" type="ordered locus">YpsIP31758_1490</name>
</gene>
<evidence type="ECO:0000313" key="2">
    <source>
        <dbReference type="Proteomes" id="UP000002412"/>
    </source>
</evidence>
<proteinExistence type="predicted"/>
<accession>A0A0U1QV10</accession>
<dbReference type="RefSeq" id="WP_012104921.1">
    <property type="nucleotide sequence ID" value="NC_009708.1"/>
</dbReference>
<name>A0A0U1QV10_YERP3</name>
<reference evidence="1 2" key="1">
    <citation type="journal article" date="2007" name="PLoS Genet.">
        <title>The complete genome sequence of Yersinia pseudotuberculosis IP31758, the causative agent of Far East scarlet-like fever.</title>
        <authorList>
            <person name="Eppinger M."/>
            <person name="Rosovitz M.J."/>
            <person name="Fricke W.F."/>
            <person name="Rasko D.A."/>
            <person name="Kokorina G."/>
            <person name="Fayolle C."/>
            <person name="Lindler L.E."/>
            <person name="Carniel E."/>
            <person name="Ravel J."/>
        </authorList>
    </citation>
    <scope>NUCLEOTIDE SEQUENCE [LARGE SCALE GENOMIC DNA]</scope>
    <source>
        <strain evidence="1 2">IP 31758</strain>
    </source>
</reference>
<protein>
    <submittedName>
        <fullName evidence="1">Uncharacterized protein</fullName>
    </submittedName>
</protein>
<dbReference type="AlphaFoldDB" id="A0A0U1QV10"/>
<evidence type="ECO:0000313" key="1">
    <source>
        <dbReference type="EMBL" id="ABS46309.1"/>
    </source>
</evidence>
<dbReference type="EMBL" id="CP000720">
    <property type="protein sequence ID" value="ABS46309.1"/>
    <property type="molecule type" value="Genomic_DNA"/>
</dbReference>